<dbReference type="RefSeq" id="WP_112118849.1">
    <property type="nucleotide sequence ID" value="NZ_UAQE01000006.1"/>
</dbReference>
<gene>
    <name evidence="3" type="ORF">NCTC7582_05136</name>
</gene>
<proteinExistence type="predicted"/>
<dbReference type="InterPro" id="IPR023346">
    <property type="entry name" value="Lysozyme-like_dom_sf"/>
</dbReference>
<reference evidence="3 4" key="1">
    <citation type="submission" date="2018-06" db="EMBL/GenBank/DDBJ databases">
        <authorList>
            <consortium name="Pathogen Informatics"/>
            <person name="Doyle S."/>
        </authorList>
    </citation>
    <scope>NUCLEOTIDE SEQUENCE [LARGE SCALE GENOMIC DNA]</scope>
    <source>
        <strain evidence="3 4">NCTC7582</strain>
    </source>
</reference>
<dbReference type="Gene3D" id="1.10.530.10">
    <property type="match status" value="1"/>
</dbReference>
<feature type="transmembrane region" description="Helical" evidence="2">
    <location>
        <begin position="67"/>
        <end position="89"/>
    </location>
</feature>
<keyword evidence="2" id="KW-0472">Membrane</keyword>
<evidence type="ECO:0000256" key="2">
    <source>
        <dbReference type="SAM" id="Phobius"/>
    </source>
</evidence>
<dbReference type="EMBL" id="UAQE01000006">
    <property type="protein sequence ID" value="SPU40592.1"/>
    <property type="molecule type" value="Genomic_DNA"/>
</dbReference>
<keyword evidence="2" id="KW-1133">Transmembrane helix</keyword>
<dbReference type="Proteomes" id="UP000251431">
    <property type="component" value="Unassembled WGS sequence"/>
</dbReference>
<evidence type="ECO:0000313" key="3">
    <source>
        <dbReference type="EMBL" id="SPU40592.1"/>
    </source>
</evidence>
<name>A0A2X1AIY9_9BACI</name>
<evidence type="ECO:0000313" key="4">
    <source>
        <dbReference type="Proteomes" id="UP000251431"/>
    </source>
</evidence>
<dbReference type="AlphaFoldDB" id="A0A2X1AIY9"/>
<sequence>MNNHNDDKEQKNIVTEKAKQFAKKKAGKAAKKLLKKGAKVALKAGLKAALAALKAGLAFLVGLASPYILIALLIIAAIIVIYIATTLLFSFGDEELLGDAYELKAYIEEKVYDSIDYSKPEQRDYMLPVELVISVMQIYESEKRDATSKEAVDVIVEKLKPEFTYEDKEGYIESYTTTCDNSGCSDSEITKTPYTVSMLTKVIAWNGITTFTIEEVLGEWQSSTSSSTYTTVDEDGNESSETVTTTHHSRALTFVSTPNFQEDYAYYERVLMSDPFYYKVDDLIMVEALYQATGGRINYSAWKQGLSLENGGGFDIGDVNVIPGAGVPADYMKYYLAGQKAYGVDWYYLAAFHWVETKFSTHQPMISSAGAEGHMQFMVRHVSL</sequence>
<organism evidence="3 4">
    <name type="scientific">Lysinibacillus capsici</name>
    <dbReference type="NCBI Taxonomy" id="2115968"/>
    <lineage>
        <taxon>Bacteria</taxon>
        <taxon>Bacillati</taxon>
        <taxon>Bacillota</taxon>
        <taxon>Bacilli</taxon>
        <taxon>Bacillales</taxon>
        <taxon>Bacillaceae</taxon>
        <taxon>Lysinibacillus</taxon>
    </lineage>
</organism>
<accession>A0A2X1AIY9</accession>
<keyword evidence="2" id="KW-0812">Transmembrane</keyword>
<dbReference type="SUPFAM" id="SSF53955">
    <property type="entry name" value="Lysozyme-like"/>
    <property type="match status" value="1"/>
</dbReference>
<evidence type="ECO:0000256" key="1">
    <source>
        <dbReference type="SAM" id="MobiDB-lite"/>
    </source>
</evidence>
<feature type="region of interest" description="Disordered" evidence="1">
    <location>
        <begin position="225"/>
        <end position="245"/>
    </location>
</feature>
<protein>
    <submittedName>
        <fullName evidence="3">Cell wall endopeptidase, family M23/M37</fullName>
    </submittedName>
</protein>